<dbReference type="GO" id="GO:0008017">
    <property type="term" value="F:microtubule binding"/>
    <property type="evidence" value="ECO:0007669"/>
    <property type="project" value="InterPro"/>
</dbReference>
<evidence type="ECO:0000256" key="3">
    <source>
        <dbReference type="ARBA" id="ARBA00022840"/>
    </source>
</evidence>
<feature type="binding site" evidence="6">
    <location>
        <begin position="226"/>
        <end position="233"/>
    </location>
    <ligand>
        <name>ATP</name>
        <dbReference type="ChEBI" id="CHEBI:30616"/>
    </ligand>
</feature>
<protein>
    <recommendedName>
        <fullName evidence="7">Kinesin-like protein</fullName>
    </recommendedName>
</protein>
<dbReference type="GO" id="GO:0007019">
    <property type="term" value="P:microtubule depolymerization"/>
    <property type="evidence" value="ECO:0007669"/>
    <property type="project" value="TreeGrafter"/>
</dbReference>
<dbReference type="InterPro" id="IPR027640">
    <property type="entry name" value="Kinesin-like_fam"/>
</dbReference>
<feature type="compositionally biased region" description="Polar residues" evidence="8">
    <location>
        <begin position="604"/>
        <end position="617"/>
    </location>
</feature>
<dbReference type="GO" id="GO:0005874">
    <property type="term" value="C:microtubule"/>
    <property type="evidence" value="ECO:0007669"/>
    <property type="project" value="UniProtKB-KW"/>
</dbReference>
<dbReference type="SMART" id="SM00129">
    <property type="entry name" value="KISc"/>
    <property type="match status" value="1"/>
</dbReference>
<comment type="caution">
    <text evidence="10">The sequence shown here is derived from an EMBL/GenBank/DDBJ whole genome shotgun (WGS) entry which is preliminary data.</text>
</comment>
<feature type="domain" description="Kinesin motor" evidence="9">
    <location>
        <begin position="136"/>
        <end position="460"/>
    </location>
</feature>
<dbReference type="PROSITE" id="PS50067">
    <property type="entry name" value="KINESIN_MOTOR_2"/>
    <property type="match status" value="1"/>
</dbReference>
<evidence type="ECO:0000256" key="7">
    <source>
        <dbReference type="RuleBase" id="RU000394"/>
    </source>
</evidence>
<feature type="compositionally biased region" description="Polar residues" evidence="8">
    <location>
        <begin position="27"/>
        <end position="59"/>
    </location>
</feature>
<evidence type="ECO:0000256" key="5">
    <source>
        <dbReference type="ARBA" id="ARBA00061030"/>
    </source>
</evidence>
<dbReference type="OrthoDB" id="3176171at2759"/>
<keyword evidence="11" id="KW-1185">Reference proteome</keyword>
<feature type="compositionally biased region" description="Basic and acidic residues" evidence="8">
    <location>
        <begin position="63"/>
        <end position="73"/>
    </location>
</feature>
<feature type="compositionally biased region" description="Low complexity" evidence="8">
    <location>
        <begin position="16"/>
        <end position="26"/>
    </location>
</feature>
<dbReference type="PRINTS" id="PR00380">
    <property type="entry name" value="KINESINHEAVY"/>
</dbReference>
<dbReference type="EMBL" id="SDOX01000005">
    <property type="protein sequence ID" value="TFJ87524.1"/>
    <property type="molecule type" value="Genomic_DNA"/>
</dbReference>
<gene>
    <name evidence="10" type="ORF">NSK_000875</name>
</gene>
<feature type="compositionally biased region" description="Acidic residues" evidence="8">
    <location>
        <begin position="516"/>
        <end position="529"/>
    </location>
</feature>
<evidence type="ECO:0000256" key="1">
    <source>
        <dbReference type="ARBA" id="ARBA00022701"/>
    </source>
</evidence>
<evidence type="ECO:0000313" key="10">
    <source>
        <dbReference type="EMBL" id="TFJ87524.1"/>
    </source>
</evidence>
<evidence type="ECO:0000256" key="6">
    <source>
        <dbReference type="PROSITE-ProRule" id="PRU00283"/>
    </source>
</evidence>
<evidence type="ECO:0000256" key="8">
    <source>
        <dbReference type="SAM" id="MobiDB-lite"/>
    </source>
</evidence>
<feature type="compositionally biased region" description="Low complexity" evidence="8">
    <location>
        <begin position="548"/>
        <end position="566"/>
    </location>
</feature>
<feature type="compositionally biased region" description="Low complexity" evidence="8">
    <location>
        <begin position="678"/>
        <end position="693"/>
    </location>
</feature>
<evidence type="ECO:0000256" key="4">
    <source>
        <dbReference type="ARBA" id="ARBA00023175"/>
    </source>
</evidence>
<feature type="compositionally biased region" description="Polar residues" evidence="8">
    <location>
        <begin position="1"/>
        <end position="15"/>
    </location>
</feature>
<dbReference type="Gene3D" id="3.40.850.10">
    <property type="entry name" value="Kinesin motor domain"/>
    <property type="match status" value="1"/>
</dbReference>
<accession>A0A4D9D940</accession>
<dbReference type="PANTHER" id="PTHR47971:SF20">
    <property type="entry name" value="KINESIN-LIKE PROTEIN KIF24"/>
    <property type="match status" value="1"/>
</dbReference>
<evidence type="ECO:0000313" key="11">
    <source>
        <dbReference type="Proteomes" id="UP000355283"/>
    </source>
</evidence>
<feature type="compositionally biased region" description="Basic and acidic residues" evidence="8">
    <location>
        <begin position="503"/>
        <end position="515"/>
    </location>
</feature>
<dbReference type="InterPro" id="IPR001752">
    <property type="entry name" value="Kinesin_motor_dom"/>
</dbReference>
<dbReference type="CDD" id="cd01367">
    <property type="entry name" value="KISc_KIF2_like"/>
    <property type="match status" value="1"/>
</dbReference>
<feature type="region of interest" description="Disordered" evidence="8">
    <location>
        <begin position="462"/>
        <end position="703"/>
    </location>
</feature>
<dbReference type="InterPro" id="IPR027417">
    <property type="entry name" value="P-loop_NTPase"/>
</dbReference>
<proteinExistence type="inferred from homology"/>
<dbReference type="AlphaFoldDB" id="A0A4D9D940"/>
<feature type="compositionally biased region" description="Acidic residues" evidence="8">
    <location>
        <begin position="694"/>
        <end position="703"/>
    </location>
</feature>
<feature type="compositionally biased region" description="Low complexity" evidence="8">
    <location>
        <begin position="468"/>
        <end position="477"/>
    </location>
</feature>
<keyword evidence="4 6" id="KW-0505">Motor protein</keyword>
<dbReference type="PROSITE" id="PS00411">
    <property type="entry name" value="KINESIN_MOTOR_1"/>
    <property type="match status" value="1"/>
</dbReference>
<dbReference type="Pfam" id="PF00225">
    <property type="entry name" value="Kinesin"/>
    <property type="match status" value="1"/>
</dbReference>
<name>A0A4D9D940_9STRA</name>
<dbReference type="GO" id="GO:0005524">
    <property type="term" value="F:ATP binding"/>
    <property type="evidence" value="ECO:0007669"/>
    <property type="project" value="UniProtKB-UniRule"/>
</dbReference>
<dbReference type="PANTHER" id="PTHR47971">
    <property type="entry name" value="KINESIN-RELATED PROTEIN 6"/>
    <property type="match status" value="1"/>
</dbReference>
<dbReference type="SUPFAM" id="SSF52540">
    <property type="entry name" value="P-loop containing nucleoside triphosphate hydrolases"/>
    <property type="match status" value="1"/>
</dbReference>
<dbReference type="FunFam" id="3.40.850.10:FF:000012">
    <property type="entry name" value="Kinesin-like protein"/>
    <property type="match status" value="1"/>
</dbReference>
<dbReference type="GO" id="GO:0007018">
    <property type="term" value="P:microtubule-based movement"/>
    <property type="evidence" value="ECO:0007669"/>
    <property type="project" value="InterPro"/>
</dbReference>
<organism evidence="10 11">
    <name type="scientific">Nannochloropsis salina CCMP1776</name>
    <dbReference type="NCBI Taxonomy" id="1027361"/>
    <lineage>
        <taxon>Eukaryota</taxon>
        <taxon>Sar</taxon>
        <taxon>Stramenopiles</taxon>
        <taxon>Ochrophyta</taxon>
        <taxon>Eustigmatophyceae</taxon>
        <taxon>Eustigmatales</taxon>
        <taxon>Monodopsidaceae</taxon>
        <taxon>Microchloropsis</taxon>
        <taxon>Microchloropsis salina</taxon>
    </lineage>
</organism>
<dbReference type="InterPro" id="IPR036961">
    <property type="entry name" value="Kinesin_motor_dom_sf"/>
</dbReference>
<comment type="similarity">
    <text evidence="5">Belongs to the TRAFAC class myosin-kinesin ATPase superfamily. Kinesin family. KIN-13 subfamily.</text>
</comment>
<evidence type="ECO:0000259" key="9">
    <source>
        <dbReference type="PROSITE" id="PS50067"/>
    </source>
</evidence>
<keyword evidence="1 7" id="KW-0493">Microtubule</keyword>
<sequence length="794" mass="86920">MPTPSRFQGTPSRLASSSSNVSTVSTPRTPNVTTPSRRTTLSSVSGARQQQHVSTLTGGSSAGKRDTCLEEIQRLQQKRTERRRSMEEKRAERAKHEKRLQDQGMPGDVDFQLMIGAFRTEYGLEPHPHIPPGDLKICICVRKRPINAKERKRKDYDAVTCFNPVVMVHDCRLRVDGITKYLDNTDFAFDHTFDEEDSTEALYHYTAKPLVPFVFRQGRATCFAYGQTGSGKTFTMCGIQQQVVVDVFAHLSQAHATQQAPEGLGVYVSYFEIYGGRCQDLLNHRHKLLVREDGKGDVVIGELSEKEASSEEELWRLIEEGNRNRTTHATEVNDVSSRSHAICQVLLRDRDSGKLWGKLSLVDLAGSERGADTKSHCRQRRLESAEINKSLLALKECIRALDAGGGTHVPYRASKLTLVLKDCFTKEKARTVMIATVSPNASSADHTLNTLRYADRVKQKKAEDFHKSGSGSSVGKGLRTEGCGEGRAVRGTGLGDDFEDEEREGRGGEEGASGEREDEFEDDEEDGMEGTEQSRPSPETPMKRGVLASFSSPPATASPLPPSSSSKLRRTPLRTGMGPPVRLAPSTALKAARGAHHGGVEGSHTASNHASSLSSGQAVAEAPVSATERTPGRLSQPHQPLDSGGGLQNANIRSREVLPSPGGERDKGKAPLSRKIPSQGDDSSSGEASQAEAESLDEPDLESLYDEEDALLNLHMNVIQENAELLTEEGSLLQHIQGDGVQDYDLDTYTQRLEEILARKMDLIGGLREKVGEFRARLQQEENAGRVRGEGMEG</sequence>
<evidence type="ECO:0000256" key="2">
    <source>
        <dbReference type="ARBA" id="ARBA00022741"/>
    </source>
</evidence>
<reference evidence="10 11" key="1">
    <citation type="submission" date="2019-01" db="EMBL/GenBank/DDBJ databases">
        <title>Nuclear Genome Assembly of the Microalgal Biofuel strain Nannochloropsis salina CCMP1776.</title>
        <authorList>
            <person name="Hovde B."/>
        </authorList>
    </citation>
    <scope>NUCLEOTIDE SEQUENCE [LARGE SCALE GENOMIC DNA]</scope>
    <source>
        <strain evidence="10 11">CCMP1776</strain>
    </source>
</reference>
<keyword evidence="2 6" id="KW-0547">Nucleotide-binding</keyword>
<feature type="compositionally biased region" description="Basic and acidic residues" evidence="8">
    <location>
        <begin position="83"/>
        <end position="101"/>
    </location>
</feature>
<dbReference type="InterPro" id="IPR019821">
    <property type="entry name" value="Kinesin_motor_CS"/>
</dbReference>
<feature type="region of interest" description="Disordered" evidence="8">
    <location>
        <begin position="1"/>
        <end position="106"/>
    </location>
</feature>
<dbReference type="Proteomes" id="UP000355283">
    <property type="component" value="Unassembled WGS sequence"/>
</dbReference>
<keyword evidence="3 6" id="KW-0067">ATP-binding</keyword>
<dbReference type="GO" id="GO:0003777">
    <property type="term" value="F:microtubule motor activity"/>
    <property type="evidence" value="ECO:0007669"/>
    <property type="project" value="InterPro"/>
</dbReference>
<feature type="compositionally biased region" description="Basic and acidic residues" evidence="8">
    <location>
        <begin position="478"/>
        <end position="488"/>
    </location>
</feature>